<evidence type="ECO:0000256" key="1">
    <source>
        <dbReference type="SAM" id="Phobius"/>
    </source>
</evidence>
<dbReference type="EMBL" id="CAJRAY010000080">
    <property type="protein sequence ID" value="CAG5091319.1"/>
    <property type="molecule type" value="Genomic_DNA"/>
</dbReference>
<protein>
    <submittedName>
        <fullName evidence="2">Uncharacterized protein</fullName>
    </submittedName>
</protein>
<comment type="caution">
    <text evidence="2">The sequence shown here is derived from an EMBL/GenBank/DDBJ whole genome shotgun (WGS) entry which is preliminary data.</text>
</comment>
<reference evidence="2 3" key="1">
    <citation type="submission" date="2021-04" db="EMBL/GenBank/DDBJ databases">
        <authorList>
            <person name="Rakotoarivonina H."/>
        </authorList>
    </citation>
    <scope>NUCLEOTIDE SEQUENCE [LARGE SCALE GENOMIC DNA]</scope>
    <source>
        <strain evidence="2 3">XE</strain>
    </source>
</reference>
<proteinExistence type="predicted"/>
<feature type="transmembrane region" description="Helical" evidence="1">
    <location>
        <begin position="74"/>
        <end position="92"/>
    </location>
</feature>
<gene>
    <name evidence="2" type="primary">txxe 3418</name>
    <name evidence="2" type="ORF">TXXE_15515</name>
</gene>
<evidence type="ECO:0000313" key="2">
    <source>
        <dbReference type="EMBL" id="CAG5091319.1"/>
    </source>
</evidence>
<sequence length="172" mass="20188">MEALQEVFNNREIALGCWIIISIIFGLFTKAGREFFKSVVIIVFSRKMIFLYTIYLSFFSLTVFYLYHAGFWDWLLLKDTVFWGMFVFIPLFSKTIMQAKDARYFIKLIKDNFRLIVVIEFILNFWTFNLAIEILIVPIAFLLGGVYAVASRDERTAVVNKLTQLSQLENLC</sequence>
<name>A0ABM8V7Y3_THEXY</name>
<keyword evidence="3" id="KW-1185">Reference proteome</keyword>
<keyword evidence="1" id="KW-0472">Membrane</keyword>
<feature type="transmembrane region" description="Helical" evidence="1">
    <location>
        <begin position="49"/>
        <end position="68"/>
    </location>
</feature>
<dbReference type="Proteomes" id="UP000681526">
    <property type="component" value="Unassembled WGS sequence"/>
</dbReference>
<organism evidence="2 3">
    <name type="scientific">Thermobacillus xylanilyticus</name>
    <dbReference type="NCBI Taxonomy" id="76633"/>
    <lineage>
        <taxon>Bacteria</taxon>
        <taxon>Bacillati</taxon>
        <taxon>Bacillota</taxon>
        <taxon>Bacilli</taxon>
        <taxon>Bacillales</taxon>
        <taxon>Paenibacillaceae</taxon>
        <taxon>Thermobacillus</taxon>
    </lineage>
</organism>
<keyword evidence="1" id="KW-0812">Transmembrane</keyword>
<dbReference type="RefSeq" id="WP_213485539.1">
    <property type="nucleotide sequence ID" value="NZ_CAJRAY010000080.1"/>
</dbReference>
<evidence type="ECO:0000313" key="3">
    <source>
        <dbReference type="Proteomes" id="UP000681526"/>
    </source>
</evidence>
<accession>A0ABM8V7Y3</accession>
<feature type="transmembrane region" description="Helical" evidence="1">
    <location>
        <begin position="12"/>
        <end position="28"/>
    </location>
</feature>
<keyword evidence="1" id="KW-1133">Transmembrane helix</keyword>